<proteinExistence type="predicted"/>
<accession>X1EEW8</accession>
<comment type="caution">
    <text evidence="1">The sequence shown here is derived from an EMBL/GenBank/DDBJ whole genome shotgun (WGS) entry which is preliminary data.</text>
</comment>
<feature type="non-terminal residue" evidence="1">
    <location>
        <position position="106"/>
    </location>
</feature>
<evidence type="ECO:0000313" key="1">
    <source>
        <dbReference type="EMBL" id="GAH07218.1"/>
    </source>
</evidence>
<dbReference type="AlphaFoldDB" id="X1EEW8"/>
<name>X1EEW8_9ZZZZ</name>
<organism evidence="1">
    <name type="scientific">marine sediment metagenome</name>
    <dbReference type="NCBI Taxonomy" id="412755"/>
    <lineage>
        <taxon>unclassified sequences</taxon>
        <taxon>metagenomes</taxon>
        <taxon>ecological metagenomes</taxon>
    </lineage>
</organism>
<reference evidence="1" key="1">
    <citation type="journal article" date="2014" name="Front. Microbiol.">
        <title>High frequency of phylogenetically diverse reductive dehalogenase-homologous genes in deep subseafloor sedimentary metagenomes.</title>
        <authorList>
            <person name="Kawai M."/>
            <person name="Futagami T."/>
            <person name="Toyoda A."/>
            <person name="Takaki Y."/>
            <person name="Nishi S."/>
            <person name="Hori S."/>
            <person name="Arai W."/>
            <person name="Tsubouchi T."/>
            <person name="Morono Y."/>
            <person name="Uchiyama I."/>
            <person name="Ito T."/>
            <person name="Fujiyama A."/>
            <person name="Inagaki F."/>
            <person name="Takami H."/>
        </authorList>
    </citation>
    <scope>NUCLEOTIDE SEQUENCE</scope>
    <source>
        <strain evidence="1">Expedition CK06-06</strain>
    </source>
</reference>
<dbReference type="EMBL" id="BART01030777">
    <property type="protein sequence ID" value="GAH07218.1"/>
    <property type="molecule type" value="Genomic_DNA"/>
</dbReference>
<protein>
    <submittedName>
        <fullName evidence="1">Uncharacterized protein</fullName>
    </submittedName>
</protein>
<sequence>MWPTKTNYHHMKTRTIIAALVLFIISSSALKAEGFLSKGVNFGFNSSRFTGKDIPGKGIASIPGLTLGFFINYEISNQFSLQSELLFTTKGSRINTIGDIYLHNIF</sequence>
<gene>
    <name evidence="1" type="ORF">S01H4_53624</name>
</gene>